<comment type="catalytic activity">
    <reaction evidence="1 9">
        <text>beta-D-fructose 1,6-bisphosphate + H2O = beta-D-fructose 6-phosphate + phosphate</text>
        <dbReference type="Rhea" id="RHEA:11064"/>
        <dbReference type="ChEBI" id="CHEBI:15377"/>
        <dbReference type="ChEBI" id="CHEBI:32966"/>
        <dbReference type="ChEBI" id="CHEBI:43474"/>
        <dbReference type="ChEBI" id="CHEBI:57634"/>
        <dbReference type="EC" id="3.1.3.11"/>
    </reaction>
</comment>
<dbReference type="InterPro" id="IPR000146">
    <property type="entry name" value="FBPase_class-1"/>
</dbReference>
<dbReference type="NCBIfam" id="NF006779">
    <property type="entry name" value="PRK09293.1-3"/>
    <property type="match status" value="1"/>
</dbReference>
<keyword evidence="7 9" id="KW-0460">Magnesium</keyword>
<evidence type="ECO:0000256" key="10">
    <source>
        <dbReference type="RuleBase" id="RU000508"/>
    </source>
</evidence>
<dbReference type="NCBIfam" id="NF006780">
    <property type="entry name" value="PRK09293.1-4"/>
    <property type="match status" value="1"/>
</dbReference>
<evidence type="ECO:0000256" key="4">
    <source>
        <dbReference type="ARBA" id="ARBA00022490"/>
    </source>
</evidence>
<keyword evidence="5 9" id="KW-0479">Metal-binding</keyword>
<dbReference type="HAMAP" id="MF_01855">
    <property type="entry name" value="FBPase_class1"/>
    <property type="match status" value="1"/>
</dbReference>
<dbReference type="FunFam" id="3.40.190.80:FF:000011">
    <property type="entry name" value="Fructose-1,6-bisphosphatase class 1"/>
    <property type="match status" value="1"/>
</dbReference>
<comment type="cofactor">
    <cofactor evidence="9">
        <name>Mg(2+)</name>
        <dbReference type="ChEBI" id="CHEBI:18420"/>
    </cofactor>
    <text evidence="9">Binds 2 magnesium ions per subunit.</text>
</comment>
<dbReference type="EMBL" id="CP029550">
    <property type="protein sequence ID" value="AWN41345.1"/>
    <property type="molecule type" value="Genomic_DNA"/>
</dbReference>
<keyword evidence="14" id="KW-1185">Reference proteome</keyword>
<evidence type="ECO:0000256" key="9">
    <source>
        <dbReference type="HAMAP-Rule" id="MF_01855"/>
    </source>
</evidence>
<evidence type="ECO:0000256" key="8">
    <source>
        <dbReference type="ARBA" id="ARBA00023277"/>
    </source>
</evidence>
<feature type="binding site" evidence="9">
    <location>
        <begin position="122"/>
        <end position="125"/>
    </location>
    <ligand>
        <name>substrate</name>
    </ligand>
</feature>
<protein>
    <recommendedName>
        <fullName evidence="9">Fructose-1,6-bisphosphatase class 1</fullName>
        <shortName evidence="9">FBPase class 1</shortName>
        <ecNumber evidence="9">3.1.3.11</ecNumber>
    </recommendedName>
    <alternativeName>
        <fullName evidence="9">D-fructose-1,6-bisphosphate 1-phosphohydrolase class 1</fullName>
    </alternativeName>
</protein>
<evidence type="ECO:0000259" key="11">
    <source>
        <dbReference type="Pfam" id="PF00316"/>
    </source>
</evidence>
<dbReference type="Gene3D" id="3.40.190.80">
    <property type="match status" value="1"/>
</dbReference>
<dbReference type="RefSeq" id="WP_109890275.1">
    <property type="nucleotide sequence ID" value="NZ_CP029550.1"/>
</dbReference>
<feature type="binding site" evidence="9">
    <location>
        <position position="119"/>
    </location>
    <ligand>
        <name>Mg(2+)</name>
        <dbReference type="ChEBI" id="CHEBI:18420"/>
        <label>2</label>
    </ligand>
</feature>
<dbReference type="PANTHER" id="PTHR11556:SF35">
    <property type="entry name" value="SEDOHEPTULOSE-1,7-BISPHOSPHATASE, CHLOROPLASTIC"/>
    <property type="match status" value="1"/>
</dbReference>
<dbReference type="Proteomes" id="UP000245926">
    <property type="component" value="Chromosome"/>
</dbReference>
<dbReference type="Pfam" id="PF18913">
    <property type="entry name" value="FBPase_C"/>
    <property type="match status" value="1"/>
</dbReference>
<dbReference type="EC" id="3.1.3.11" evidence="9"/>
<dbReference type="GO" id="GO:0006094">
    <property type="term" value="P:gluconeogenesis"/>
    <property type="evidence" value="ECO:0007669"/>
    <property type="project" value="UniProtKB-UniRule"/>
</dbReference>
<evidence type="ECO:0000313" key="14">
    <source>
        <dbReference type="Proteomes" id="UP000245926"/>
    </source>
</evidence>
<evidence type="ECO:0000256" key="6">
    <source>
        <dbReference type="ARBA" id="ARBA00022801"/>
    </source>
</evidence>
<keyword evidence="6 9" id="KW-0378">Hydrolase</keyword>
<evidence type="ECO:0000256" key="1">
    <source>
        <dbReference type="ARBA" id="ARBA00001273"/>
    </source>
</evidence>
<dbReference type="CDD" id="cd00354">
    <property type="entry name" value="FBPase"/>
    <property type="match status" value="1"/>
</dbReference>
<comment type="subunit">
    <text evidence="9">Homotetramer.</text>
</comment>
<dbReference type="SUPFAM" id="SSF56655">
    <property type="entry name" value="Carbohydrate phosphatase"/>
    <property type="match status" value="1"/>
</dbReference>
<keyword evidence="8 9" id="KW-0119">Carbohydrate metabolism</keyword>
<evidence type="ECO:0000256" key="2">
    <source>
        <dbReference type="ARBA" id="ARBA00005215"/>
    </source>
</evidence>
<dbReference type="InterPro" id="IPR044015">
    <property type="entry name" value="FBPase_C_dom"/>
</dbReference>
<feature type="domain" description="Fructose-1-6-bisphosphatase class I N-terminal" evidence="11">
    <location>
        <begin position="33"/>
        <end position="198"/>
    </location>
</feature>
<feature type="binding site" evidence="9">
    <location>
        <position position="119"/>
    </location>
    <ligand>
        <name>Mg(2+)</name>
        <dbReference type="ChEBI" id="CHEBI:18420"/>
        <label>1</label>
    </ligand>
</feature>
<feature type="binding site" evidence="9">
    <location>
        <position position="121"/>
    </location>
    <ligand>
        <name>Mg(2+)</name>
        <dbReference type="ChEBI" id="CHEBI:18420"/>
        <label>1</label>
    </ligand>
</feature>
<keyword evidence="4 9" id="KW-0963">Cytoplasm</keyword>
<dbReference type="GO" id="GO:0030388">
    <property type="term" value="P:fructose 1,6-bisphosphate metabolic process"/>
    <property type="evidence" value="ECO:0007669"/>
    <property type="project" value="TreeGrafter"/>
</dbReference>
<comment type="pathway">
    <text evidence="2">Carbohydrate biosynthesis; Calvin cycle.</text>
</comment>
<proteinExistence type="inferred from homology"/>
<organism evidence="13 14">
    <name type="scientific">Methylobacterium durans</name>
    <dbReference type="NCBI Taxonomy" id="2202825"/>
    <lineage>
        <taxon>Bacteria</taxon>
        <taxon>Pseudomonadati</taxon>
        <taxon>Pseudomonadota</taxon>
        <taxon>Alphaproteobacteria</taxon>
        <taxon>Hyphomicrobiales</taxon>
        <taxon>Methylobacteriaceae</taxon>
        <taxon>Methylobacterium</taxon>
    </lineage>
</organism>
<dbReference type="PANTHER" id="PTHR11556">
    <property type="entry name" value="FRUCTOSE-1,6-BISPHOSPHATASE-RELATED"/>
    <property type="match status" value="1"/>
</dbReference>
<dbReference type="GO" id="GO:0006000">
    <property type="term" value="P:fructose metabolic process"/>
    <property type="evidence" value="ECO:0007669"/>
    <property type="project" value="TreeGrafter"/>
</dbReference>
<dbReference type="PIRSF" id="PIRSF500210">
    <property type="entry name" value="FBPtase"/>
    <property type="match status" value="1"/>
</dbReference>
<dbReference type="PROSITE" id="PS00124">
    <property type="entry name" value="FBPASE"/>
    <property type="match status" value="1"/>
</dbReference>
<sequence length="356" mass="36779">MATGGSGGGSWAVGARLDACLAQAVAGDGSLTDVAAVVAAIAGAAIDISEVIGRGALGGDLAATGAQNSDGDVQKALDVIAHQRVTEALRAAPVAEVASEEAEDVMRLNPGAPLAVAIDPLDGSSNIGVNMAVGTIFGIRPAVPGATGPESFTSPGTAQRAAGFVTYGPATALVLTLGHGTQVFVLDRAERAFRLTHPSLDVPVAAKEFAINASNGRHWDTPIRAFIEDCLRGADGPRDKDFNMRWLGSLVADAQRVLMRGGVFLYPGDNRKGYAQGRLRLLYEAAPIAMLMEQAGAGATDGERRILDIEATGIHERVPLVFGSQEEVACVAKYFGGRNHAAGRSPLFGQRGLMRG</sequence>
<dbReference type="GO" id="GO:0006002">
    <property type="term" value="P:fructose 6-phosphate metabolic process"/>
    <property type="evidence" value="ECO:0007669"/>
    <property type="project" value="TreeGrafter"/>
</dbReference>
<feature type="binding site" evidence="9">
    <location>
        <position position="100"/>
    </location>
    <ligand>
        <name>Mg(2+)</name>
        <dbReference type="ChEBI" id="CHEBI:18420"/>
        <label>1</label>
    </ligand>
</feature>
<dbReference type="AlphaFoldDB" id="A0A2U8W5F7"/>
<evidence type="ECO:0000259" key="12">
    <source>
        <dbReference type="Pfam" id="PF18913"/>
    </source>
</evidence>
<dbReference type="InterPro" id="IPR028343">
    <property type="entry name" value="FBPtase"/>
</dbReference>
<evidence type="ECO:0000256" key="5">
    <source>
        <dbReference type="ARBA" id="ARBA00022723"/>
    </source>
</evidence>
<reference evidence="14" key="1">
    <citation type="submission" date="2018-05" db="EMBL/GenBank/DDBJ databases">
        <title>Complete Genome Sequence of Methylobacterium sp. 17SD2-17.</title>
        <authorList>
            <person name="Srinivasan S."/>
        </authorList>
    </citation>
    <scope>NUCLEOTIDE SEQUENCE [LARGE SCALE GENOMIC DNA]</scope>
    <source>
        <strain evidence="14">17SD2-17</strain>
    </source>
</reference>
<dbReference type="PIRSF" id="PIRSF000904">
    <property type="entry name" value="FBPtase_SBPase"/>
    <property type="match status" value="1"/>
</dbReference>
<feature type="domain" description="Fructose-1-6-bisphosphatase class 1 C-terminal" evidence="12">
    <location>
        <begin position="204"/>
        <end position="334"/>
    </location>
</feature>
<evidence type="ECO:0000313" key="13">
    <source>
        <dbReference type="EMBL" id="AWN41345.1"/>
    </source>
</evidence>
<dbReference type="InterPro" id="IPR020548">
    <property type="entry name" value="Fructose_bisphosphatase_AS"/>
</dbReference>
<dbReference type="PRINTS" id="PR00115">
    <property type="entry name" value="F16BPHPHTASE"/>
</dbReference>
<accession>A0A2U8W5F7</accession>
<comment type="similarity">
    <text evidence="3 9 10">Belongs to the FBPase class 1 family.</text>
</comment>
<name>A0A2U8W5F7_9HYPH</name>
<feature type="binding site" evidence="9">
    <location>
        <position position="122"/>
    </location>
    <ligand>
        <name>Mg(2+)</name>
        <dbReference type="ChEBI" id="CHEBI:18420"/>
        <label>2</label>
    </ligand>
</feature>
<dbReference type="Pfam" id="PF00316">
    <property type="entry name" value="FBPase"/>
    <property type="match status" value="1"/>
</dbReference>
<dbReference type="GO" id="GO:0005829">
    <property type="term" value="C:cytosol"/>
    <property type="evidence" value="ECO:0007669"/>
    <property type="project" value="TreeGrafter"/>
</dbReference>
<feature type="binding site" evidence="9">
    <location>
        <position position="284"/>
    </location>
    <ligand>
        <name>Mg(2+)</name>
        <dbReference type="ChEBI" id="CHEBI:18420"/>
        <label>2</label>
    </ligand>
</feature>
<dbReference type="OrthoDB" id="9806756at2"/>
<evidence type="ECO:0000256" key="7">
    <source>
        <dbReference type="ARBA" id="ARBA00022842"/>
    </source>
</evidence>
<dbReference type="GO" id="GO:0000287">
    <property type="term" value="F:magnesium ion binding"/>
    <property type="evidence" value="ECO:0007669"/>
    <property type="project" value="UniProtKB-UniRule"/>
</dbReference>
<comment type="subcellular location">
    <subcellularLocation>
        <location evidence="9">Cytoplasm</location>
    </subcellularLocation>
</comment>
<dbReference type="GO" id="GO:0005986">
    <property type="term" value="P:sucrose biosynthetic process"/>
    <property type="evidence" value="ECO:0007669"/>
    <property type="project" value="TreeGrafter"/>
</dbReference>
<feature type="binding site" evidence="9">
    <location>
        <position position="212"/>
    </location>
    <ligand>
        <name>substrate</name>
    </ligand>
</feature>
<dbReference type="Gene3D" id="3.30.540.10">
    <property type="entry name" value="Fructose-1,6-Bisphosphatase, subunit A, domain 1"/>
    <property type="match status" value="1"/>
</dbReference>
<evidence type="ECO:0000256" key="3">
    <source>
        <dbReference type="ARBA" id="ARBA00010941"/>
    </source>
</evidence>
<gene>
    <name evidence="9" type="primary">fbp</name>
    <name evidence="13" type="ORF">DK389_13495</name>
</gene>
<dbReference type="InterPro" id="IPR033391">
    <property type="entry name" value="FBPase_N"/>
</dbReference>
<dbReference type="KEGG" id="mets:DK389_13495"/>
<comment type="caution">
    <text evidence="9">Lacks conserved residue(s) required for the propagation of feature annotation.</text>
</comment>
<dbReference type="GO" id="GO:0042132">
    <property type="term" value="F:fructose 1,6-bisphosphate 1-phosphatase activity"/>
    <property type="evidence" value="ECO:0007669"/>
    <property type="project" value="UniProtKB-UniRule"/>
</dbReference>